<evidence type="ECO:0000313" key="1">
    <source>
        <dbReference type="EMBL" id="KZV18520.1"/>
    </source>
</evidence>
<name>A0A2Z7A9Z0_9LAMI</name>
<proteinExistence type="predicted"/>
<dbReference type="Proteomes" id="UP000250235">
    <property type="component" value="Unassembled WGS sequence"/>
</dbReference>
<protein>
    <submittedName>
        <fullName evidence="1">Uncharacterized protein</fullName>
    </submittedName>
</protein>
<evidence type="ECO:0000313" key="2">
    <source>
        <dbReference type="Proteomes" id="UP000250235"/>
    </source>
</evidence>
<reference evidence="1 2" key="1">
    <citation type="journal article" date="2015" name="Proc. Natl. Acad. Sci. U.S.A.">
        <title>The resurrection genome of Boea hygrometrica: A blueprint for survival of dehydration.</title>
        <authorList>
            <person name="Xiao L."/>
            <person name="Yang G."/>
            <person name="Zhang L."/>
            <person name="Yang X."/>
            <person name="Zhao S."/>
            <person name="Ji Z."/>
            <person name="Zhou Q."/>
            <person name="Hu M."/>
            <person name="Wang Y."/>
            <person name="Chen M."/>
            <person name="Xu Y."/>
            <person name="Jin H."/>
            <person name="Xiao X."/>
            <person name="Hu G."/>
            <person name="Bao F."/>
            <person name="Hu Y."/>
            <person name="Wan P."/>
            <person name="Li L."/>
            <person name="Deng X."/>
            <person name="Kuang T."/>
            <person name="Xiang C."/>
            <person name="Zhu J.K."/>
            <person name="Oliver M.J."/>
            <person name="He Y."/>
        </authorList>
    </citation>
    <scope>NUCLEOTIDE SEQUENCE [LARGE SCALE GENOMIC DNA]</scope>
    <source>
        <strain evidence="2">cv. XS01</strain>
    </source>
</reference>
<dbReference type="EMBL" id="KV017445">
    <property type="protein sequence ID" value="KZV18520.1"/>
    <property type="molecule type" value="Genomic_DNA"/>
</dbReference>
<keyword evidence="2" id="KW-1185">Reference proteome</keyword>
<dbReference type="OrthoDB" id="913710at2759"/>
<accession>A0A2Z7A9Z0</accession>
<dbReference type="AlphaFoldDB" id="A0A2Z7A9Z0"/>
<gene>
    <name evidence="1" type="ORF">F511_21699</name>
</gene>
<dbReference type="Pfam" id="PF14223">
    <property type="entry name" value="Retrotran_gag_2"/>
    <property type="match status" value="1"/>
</dbReference>
<sequence>LKRYGEHVKDERIVGKILRSLDSKFDYSFVAIEESKDLDTMTVDELSRSLQAHVERLKKLHERRNKL</sequence>
<organism evidence="1 2">
    <name type="scientific">Dorcoceras hygrometricum</name>
    <dbReference type="NCBI Taxonomy" id="472368"/>
    <lineage>
        <taxon>Eukaryota</taxon>
        <taxon>Viridiplantae</taxon>
        <taxon>Streptophyta</taxon>
        <taxon>Embryophyta</taxon>
        <taxon>Tracheophyta</taxon>
        <taxon>Spermatophyta</taxon>
        <taxon>Magnoliopsida</taxon>
        <taxon>eudicotyledons</taxon>
        <taxon>Gunneridae</taxon>
        <taxon>Pentapetalae</taxon>
        <taxon>asterids</taxon>
        <taxon>lamiids</taxon>
        <taxon>Lamiales</taxon>
        <taxon>Gesneriaceae</taxon>
        <taxon>Didymocarpoideae</taxon>
        <taxon>Trichosporeae</taxon>
        <taxon>Loxocarpinae</taxon>
        <taxon>Dorcoceras</taxon>
    </lineage>
</organism>
<feature type="non-terminal residue" evidence="1">
    <location>
        <position position="1"/>
    </location>
</feature>